<dbReference type="InterPro" id="IPR011991">
    <property type="entry name" value="ArsR-like_HTH"/>
</dbReference>
<comment type="caution">
    <text evidence="5">The sequence shown here is derived from an EMBL/GenBank/DDBJ whole genome shotgun (WGS) entry which is preliminary data.</text>
</comment>
<dbReference type="Gene3D" id="3.40.50.1360">
    <property type="match status" value="1"/>
</dbReference>
<dbReference type="PANTHER" id="PTHR30363:SF4">
    <property type="entry name" value="GLYCEROL-3-PHOSPHATE REGULON REPRESSOR"/>
    <property type="match status" value="1"/>
</dbReference>
<dbReference type="PROSITE" id="PS51000">
    <property type="entry name" value="HTH_DEOR_2"/>
    <property type="match status" value="1"/>
</dbReference>
<evidence type="ECO:0000313" key="6">
    <source>
        <dbReference type="Proteomes" id="UP001193501"/>
    </source>
</evidence>
<dbReference type="InterPro" id="IPR036390">
    <property type="entry name" value="WH_DNA-bd_sf"/>
</dbReference>
<dbReference type="PANTHER" id="PTHR30363">
    <property type="entry name" value="HTH-TYPE TRANSCRIPTIONAL REGULATOR SRLR-RELATED"/>
    <property type="match status" value="1"/>
</dbReference>
<evidence type="ECO:0000256" key="3">
    <source>
        <dbReference type="ARBA" id="ARBA00023163"/>
    </source>
</evidence>
<dbReference type="RefSeq" id="WP_168776431.1">
    <property type="nucleotide sequence ID" value="NZ_JAABNR010000027.1"/>
</dbReference>
<dbReference type="EMBL" id="JAABNR010000027">
    <property type="protein sequence ID" value="NBZ89633.1"/>
    <property type="molecule type" value="Genomic_DNA"/>
</dbReference>
<dbReference type="Pfam" id="PF08220">
    <property type="entry name" value="HTH_DeoR"/>
    <property type="match status" value="1"/>
</dbReference>
<dbReference type="GO" id="GO:0003700">
    <property type="term" value="F:DNA-binding transcription factor activity"/>
    <property type="evidence" value="ECO:0007669"/>
    <property type="project" value="InterPro"/>
</dbReference>
<keyword evidence="2" id="KW-0805">Transcription regulation</keyword>
<keyword evidence="1" id="KW-0678">Repressor</keyword>
<dbReference type="Gene3D" id="1.10.10.10">
    <property type="entry name" value="Winged helix-like DNA-binding domain superfamily/Winged helix DNA-binding domain"/>
    <property type="match status" value="1"/>
</dbReference>
<dbReference type="Proteomes" id="UP001193501">
    <property type="component" value="Unassembled WGS sequence"/>
</dbReference>
<dbReference type="SUPFAM" id="SSF100950">
    <property type="entry name" value="NagB/RpiA/CoA transferase-like"/>
    <property type="match status" value="1"/>
</dbReference>
<sequence length="251" mass="26892">MTHPRQSSILELARTEGRVSVEDLAQRFGVTLQTIRRDLSEMADAGLLDRVHGGAVARMGVVNIGYDQRRRMNEGAKQAVARACAAMIPENCSLILNIGTTTEAVARELLGHRNITVITNNMNVANILLANPGCEVMLAGGSLRRADGGLVGELTAGFFAQFKVDIAVIGCSALDADGDMLDFDLAEVRVSQAILQRSRQAFLVADASKFQRTAPGLIGSLSQIDRVFTDRPLPGDLAARCEGWETAVTLA</sequence>
<evidence type="ECO:0000256" key="2">
    <source>
        <dbReference type="ARBA" id="ARBA00023015"/>
    </source>
</evidence>
<protein>
    <submittedName>
        <fullName evidence="5">DeoR family transcriptional regulator</fullName>
    </submittedName>
</protein>
<evidence type="ECO:0000256" key="1">
    <source>
        <dbReference type="ARBA" id="ARBA00022491"/>
    </source>
</evidence>
<dbReference type="PRINTS" id="PR00037">
    <property type="entry name" value="HTHLACR"/>
</dbReference>
<keyword evidence="3" id="KW-0804">Transcription</keyword>
<dbReference type="InterPro" id="IPR001034">
    <property type="entry name" value="DeoR_HTH"/>
</dbReference>
<dbReference type="InterPro" id="IPR037171">
    <property type="entry name" value="NagB/RpiA_transferase-like"/>
</dbReference>
<accession>A0AAE4YE33</accession>
<dbReference type="SMART" id="SM00420">
    <property type="entry name" value="HTH_DEOR"/>
    <property type="match status" value="1"/>
</dbReference>
<organism evidence="5 6">
    <name type="scientific">Stagnihabitans tardus</name>
    <dbReference type="NCBI Taxonomy" id="2699202"/>
    <lineage>
        <taxon>Bacteria</taxon>
        <taxon>Pseudomonadati</taxon>
        <taxon>Pseudomonadota</taxon>
        <taxon>Alphaproteobacteria</taxon>
        <taxon>Rhodobacterales</taxon>
        <taxon>Paracoccaceae</taxon>
        <taxon>Stagnihabitans</taxon>
    </lineage>
</organism>
<dbReference type="SUPFAM" id="SSF46785">
    <property type="entry name" value="Winged helix' DNA-binding domain"/>
    <property type="match status" value="1"/>
</dbReference>
<name>A0AAE4YE33_9RHOB</name>
<keyword evidence="6" id="KW-1185">Reference proteome</keyword>
<dbReference type="SMART" id="SM01134">
    <property type="entry name" value="DeoRC"/>
    <property type="match status" value="1"/>
</dbReference>
<dbReference type="InterPro" id="IPR050313">
    <property type="entry name" value="Carb_Metab_HTH_regulators"/>
</dbReference>
<evidence type="ECO:0000259" key="4">
    <source>
        <dbReference type="PROSITE" id="PS51000"/>
    </source>
</evidence>
<gene>
    <name evidence="5" type="ORF">GV832_18750</name>
</gene>
<dbReference type="InterPro" id="IPR014036">
    <property type="entry name" value="DeoR-like_C"/>
</dbReference>
<dbReference type="AlphaFoldDB" id="A0AAE4YE33"/>
<feature type="domain" description="HTH deoR-type" evidence="4">
    <location>
        <begin position="2"/>
        <end position="57"/>
    </location>
</feature>
<reference evidence="5" key="1">
    <citation type="submission" date="2020-01" db="EMBL/GenBank/DDBJ databases">
        <authorList>
            <person name="Chen W.-M."/>
        </authorList>
    </citation>
    <scope>NUCLEOTIDE SEQUENCE</scope>
    <source>
        <strain evidence="5">CYK-10</strain>
    </source>
</reference>
<dbReference type="Pfam" id="PF00455">
    <property type="entry name" value="DeoRC"/>
    <property type="match status" value="1"/>
</dbReference>
<dbReference type="CDD" id="cd00090">
    <property type="entry name" value="HTH_ARSR"/>
    <property type="match status" value="1"/>
</dbReference>
<proteinExistence type="predicted"/>
<evidence type="ECO:0000313" key="5">
    <source>
        <dbReference type="EMBL" id="NBZ89633.1"/>
    </source>
</evidence>
<dbReference type="InterPro" id="IPR036388">
    <property type="entry name" value="WH-like_DNA-bd_sf"/>
</dbReference>